<dbReference type="RefSeq" id="WP_371953372.1">
    <property type="nucleotide sequence ID" value="NZ_JAXCEI010000014.1"/>
</dbReference>
<keyword evidence="2" id="KW-1185">Reference proteome</keyword>
<evidence type="ECO:0000313" key="2">
    <source>
        <dbReference type="Proteomes" id="UP001569963"/>
    </source>
</evidence>
<evidence type="ECO:0000313" key="1">
    <source>
        <dbReference type="EMBL" id="MFA1542894.1"/>
    </source>
</evidence>
<accession>A0ABV4QIB0</accession>
<dbReference type="Proteomes" id="UP001569963">
    <property type="component" value="Unassembled WGS sequence"/>
</dbReference>
<protein>
    <submittedName>
        <fullName evidence="1">Uncharacterized protein</fullName>
    </submittedName>
</protein>
<name>A0ABV4QIB0_9ACTN</name>
<comment type="caution">
    <text evidence="1">The sequence shown here is derived from an EMBL/GenBank/DDBJ whole genome shotgun (WGS) entry which is preliminary data.</text>
</comment>
<dbReference type="EMBL" id="JAXCEI010000014">
    <property type="protein sequence ID" value="MFA1542894.1"/>
    <property type="molecule type" value="Genomic_DNA"/>
</dbReference>
<organism evidence="1 2">
    <name type="scientific">Actinomadura monticuli</name>
    <dbReference type="NCBI Taxonomy" id="3097367"/>
    <lineage>
        <taxon>Bacteria</taxon>
        <taxon>Bacillati</taxon>
        <taxon>Actinomycetota</taxon>
        <taxon>Actinomycetes</taxon>
        <taxon>Streptosporangiales</taxon>
        <taxon>Thermomonosporaceae</taxon>
        <taxon>Actinomadura</taxon>
    </lineage>
</organism>
<reference evidence="1 2" key="1">
    <citation type="submission" date="2023-11" db="EMBL/GenBank/DDBJ databases">
        <title>Actinomadura monticuli sp. nov., isolated from volcanic ash.</title>
        <authorList>
            <person name="Lee S.D."/>
            <person name="Yang H."/>
            <person name="Kim I.S."/>
        </authorList>
    </citation>
    <scope>NUCLEOTIDE SEQUENCE [LARGE SCALE GENOMIC DNA]</scope>
    <source>
        <strain evidence="1 2">DLS-62</strain>
    </source>
</reference>
<gene>
    <name evidence="1" type="ORF">SM611_28515</name>
</gene>
<sequence length="61" mass="6969">MRKLEPKNVYIDVVAHTVWALLQHRPAIVHDEPGTLGRLQERAARVLDEAAVSVQSRRELE</sequence>
<proteinExistence type="predicted"/>